<protein>
    <submittedName>
        <fullName evidence="1">Uncharacterized protein</fullName>
    </submittedName>
</protein>
<gene>
    <name evidence="1" type="ORF">CJ191_01175</name>
</gene>
<reference evidence="1 2" key="1">
    <citation type="submission" date="2017-09" db="EMBL/GenBank/DDBJ databases">
        <title>Bacterial strain isolated from the female urinary microbiota.</title>
        <authorList>
            <person name="Thomas-White K."/>
            <person name="Kumar N."/>
            <person name="Forster S."/>
            <person name="Putonti C."/>
            <person name="Lawley T."/>
            <person name="Wolfe A.J."/>
        </authorList>
    </citation>
    <scope>NUCLEOTIDE SEQUENCE [LARGE SCALE GENOMIC DNA]</scope>
    <source>
        <strain evidence="1 2">UMB0240</strain>
    </source>
</reference>
<name>A0A2N6UFS5_9LACT</name>
<evidence type="ECO:0000313" key="2">
    <source>
        <dbReference type="Proteomes" id="UP000235701"/>
    </source>
</evidence>
<comment type="caution">
    <text evidence="1">The sequence shown here is derived from an EMBL/GenBank/DDBJ whole genome shotgun (WGS) entry which is preliminary data.</text>
</comment>
<dbReference type="Proteomes" id="UP000235701">
    <property type="component" value="Unassembled WGS sequence"/>
</dbReference>
<organism evidence="1 2">
    <name type="scientific">Aerococcus viridans</name>
    <dbReference type="NCBI Taxonomy" id="1377"/>
    <lineage>
        <taxon>Bacteria</taxon>
        <taxon>Bacillati</taxon>
        <taxon>Bacillota</taxon>
        <taxon>Bacilli</taxon>
        <taxon>Lactobacillales</taxon>
        <taxon>Aerococcaceae</taxon>
        <taxon>Aerococcus</taxon>
    </lineage>
</organism>
<keyword evidence="2" id="KW-1185">Reference proteome</keyword>
<dbReference type="RefSeq" id="WP_102198723.1">
    <property type="nucleotide sequence ID" value="NZ_PNHQ01000002.1"/>
</dbReference>
<evidence type="ECO:0000313" key="1">
    <source>
        <dbReference type="EMBL" id="PMC80448.1"/>
    </source>
</evidence>
<accession>A0A2N6UFS5</accession>
<dbReference type="AlphaFoldDB" id="A0A2N6UFS5"/>
<proteinExistence type="predicted"/>
<sequence length="60" mass="6856">MRVSVYLFDGGVLEFDIALEVIQETDEIFKFSNIDRDSENARTAVFSLMNIAGYDIEYLA</sequence>
<dbReference type="EMBL" id="PNHQ01000002">
    <property type="protein sequence ID" value="PMC80448.1"/>
    <property type="molecule type" value="Genomic_DNA"/>
</dbReference>